<keyword evidence="2" id="KW-0201">Cytochrome c-type biogenesis</keyword>
<evidence type="ECO:0000256" key="4">
    <source>
        <dbReference type="SAM" id="SignalP"/>
    </source>
</evidence>
<organism evidence="6 7">
    <name type="scientific">Rivihabitans pingtungensis</name>
    <dbReference type="NCBI Taxonomy" id="1054498"/>
    <lineage>
        <taxon>Bacteria</taxon>
        <taxon>Pseudomonadati</taxon>
        <taxon>Pseudomonadota</taxon>
        <taxon>Betaproteobacteria</taxon>
        <taxon>Neisseriales</taxon>
        <taxon>Aquaspirillaceae</taxon>
        <taxon>Rivihabitans</taxon>
    </lineage>
</organism>
<dbReference type="InterPro" id="IPR017937">
    <property type="entry name" value="Thioredoxin_CS"/>
</dbReference>
<proteinExistence type="predicted"/>
<name>A0A318KK14_9NEIS</name>
<protein>
    <submittedName>
        <fullName evidence="6">Thiol-disulfide isomerase/thioredoxin</fullName>
    </submittedName>
</protein>
<dbReference type="GO" id="GO:0030313">
    <property type="term" value="C:cell envelope"/>
    <property type="evidence" value="ECO:0007669"/>
    <property type="project" value="UniProtKB-SubCell"/>
</dbReference>
<dbReference type="SUPFAM" id="SSF52833">
    <property type="entry name" value="Thioredoxin-like"/>
    <property type="match status" value="1"/>
</dbReference>
<dbReference type="InterPro" id="IPR050553">
    <property type="entry name" value="Thioredoxin_ResA/DsbE_sf"/>
</dbReference>
<feature type="domain" description="Thioredoxin" evidence="5">
    <location>
        <begin position="21"/>
        <end position="164"/>
    </location>
</feature>
<dbReference type="PANTHER" id="PTHR42852:SF13">
    <property type="entry name" value="PROTEIN DIPZ"/>
    <property type="match status" value="1"/>
</dbReference>
<dbReference type="Proteomes" id="UP000247555">
    <property type="component" value="Unassembled WGS sequence"/>
</dbReference>
<dbReference type="RefSeq" id="WP_110391629.1">
    <property type="nucleotide sequence ID" value="NZ_QJKI01000021.1"/>
</dbReference>
<dbReference type="PANTHER" id="PTHR42852">
    <property type="entry name" value="THIOL:DISULFIDE INTERCHANGE PROTEIN DSBE"/>
    <property type="match status" value="1"/>
</dbReference>
<dbReference type="OrthoDB" id="9811352at2"/>
<dbReference type="InterPro" id="IPR013740">
    <property type="entry name" value="Redoxin"/>
</dbReference>
<dbReference type="CDD" id="cd02966">
    <property type="entry name" value="TlpA_like_family"/>
    <property type="match status" value="1"/>
</dbReference>
<reference evidence="6 7" key="1">
    <citation type="submission" date="2018-05" db="EMBL/GenBank/DDBJ databases">
        <title>Genomic Encyclopedia of Type Strains, Phase IV (KMG-IV): sequencing the most valuable type-strain genomes for metagenomic binning, comparative biology and taxonomic classification.</title>
        <authorList>
            <person name="Goeker M."/>
        </authorList>
    </citation>
    <scope>NUCLEOTIDE SEQUENCE [LARGE SCALE GENOMIC DNA]</scope>
    <source>
        <strain evidence="6 7">DSM 29661</strain>
    </source>
</reference>
<dbReference type="GO" id="GO:0015036">
    <property type="term" value="F:disulfide oxidoreductase activity"/>
    <property type="evidence" value="ECO:0007669"/>
    <property type="project" value="UniProtKB-ARBA"/>
</dbReference>
<dbReference type="Pfam" id="PF08534">
    <property type="entry name" value="Redoxin"/>
    <property type="match status" value="1"/>
</dbReference>
<gene>
    <name evidence="6" type="ORF">DFR34_12126</name>
</gene>
<dbReference type="PROSITE" id="PS51318">
    <property type="entry name" value="TAT"/>
    <property type="match status" value="1"/>
</dbReference>
<dbReference type="InterPro" id="IPR036249">
    <property type="entry name" value="Thioredoxin-like_sf"/>
</dbReference>
<comment type="subcellular location">
    <subcellularLocation>
        <location evidence="1">Cell envelope</location>
    </subcellularLocation>
</comment>
<dbReference type="PROSITE" id="PS00194">
    <property type="entry name" value="THIOREDOXIN_1"/>
    <property type="match status" value="1"/>
</dbReference>
<dbReference type="GO" id="GO:0016853">
    <property type="term" value="F:isomerase activity"/>
    <property type="evidence" value="ECO:0007669"/>
    <property type="project" value="UniProtKB-KW"/>
</dbReference>
<evidence type="ECO:0000313" key="6">
    <source>
        <dbReference type="EMBL" id="PXX76772.1"/>
    </source>
</evidence>
<evidence type="ECO:0000256" key="2">
    <source>
        <dbReference type="ARBA" id="ARBA00022748"/>
    </source>
</evidence>
<dbReference type="PROSITE" id="PS51352">
    <property type="entry name" value="THIOREDOXIN_2"/>
    <property type="match status" value="1"/>
</dbReference>
<sequence length="164" mass="17617">MPLFTRRHALGLAAAALCSIALPARAAPLDGVFYPDLAGKSQGLTGAWRGKVVVLNFWATWCAPCREEMPMLNQYADRYGAAPLAVVGVAIDDKVAVRNFVQQFNIRYPVLLGDSSALNVMRAAGNQVGVLPFTLVLDKRGEIVARLTGKLSEAQLDAAVRAHL</sequence>
<keyword evidence="7" id="KW-1185">Reference proteome</keyword>
<accession>A0A318KK14</accession>
<evidence type="ECO:0000259" key="5">
    <source>
        <dbReference type="PROSITE" id="PS51352"/>
    </source>
</evidence>
<dbReference type="InterPro" id="IPR006311">
    <property type="entry name" value="TAT_signal"/>
</dbReference>
<dbReference type="InterPro" id="IPR013766">
    <property type="entry name" value="Thioredoxin_domain"/>
</dbReference>
<feature type="chain" id="PRO_5016249450" evidence="4">
    <location>
        <begin position="27"/>
        <end position="164"/>
    </location>
</feature>
<evidence type="ECO:0000256" key="1">
    <source>
        <dbReference type="ARBA" id="ARBA00004196"/>
    </source>
</evidence>
<keyword evidence="3" id="KW-0676">Redox-active center</keyword>
<evidence type="ECO:0000313" key="7">
    <source>
        <dbReference type="Proteomes" id="UP000247555"/>
    </source>
</evidence>
<dbReference type="GO" id="GO:0017004">
    <property type="term" value="P:cytochrome complex assembly"/>
    <property type="evidence" value="ECO:0007669"/>
    <property type="project" value="UniProtKB-KW"/>
</dbReference>
<evidence type="ECO:0000256" key="3">
    <source>
        <dbReference type="ARBA" id="ARBA00023284"/>
    </source>
</evidence>
<feature type="signal peptide" evidence="4">
    <location>
        <begin position="1"/>
        <end position="26"/>
    </location>
</feature>
<comment type="caution">
    <text evidence="6">The sequence shown here is derived from an EMBL/GenBank/DDBJ whole genome shotgun (WGS) entry which is preliminary data.</text>
</comment>
<dbReference type="Gene3D" id="3.40.30.10">
    <property type="entry name" value="Glutaredoxin"/>
    <property type="match status" value="1"/>
</dbReference>
<dbReference type="EMBL" id="QJKI01000021">
    <property type="protein sequence ID" value="PXX76772.1"/>
    <property type="molecule type" value="Genomic_DNA"/>
</dbReference>
<dbReference type="AlphaFoldDB" id="A0A318KK14"/>
<keyword evidence="4" id="KW-0732">Signal</keyword>
<keyword evidence="6" id="KW-0413">Isomerase</keyword>